<proteinExistence type="predicted"/>
<feature type="domain" description="Thioredoxin" evidence="1">
    <location>
        <begin position="6"/>
        <end position="171"/>
    </location>
</feature>
<evidence type="ECO:0000259" key="1">
    <source>
        <dbReference type="PROSITE" id="PS51352"/>
    </source>
</evidence>
<dbReference type="InterPro" id="IPR036249">
    <property type="entry name" value="Thioredoxin-like_sf"/>
</dbReference>
<name>A0A5Q0BC27_9GAMM</name>
<keyword evidence="3" id="KW-1185">Reference proteome</keyword>
<dbReference type="Proteomes" id="UP000325755">
    <property type="component" value="Chromosome"/>
</dbReference>
<dbReference type="InterPro" id="IPR050553">
    <property type="entry name" value="Thioredoxin_ResA/DsbE_sf"/>
</dbReference>
<evidence type="ECO:0000313" key="2">
    <source>
        <dbReference type="EMBL" id="QFY41493.1"/>
    </source>
</evidence>
<dbReference type="InterPro" id="IPR013766">
    <property type="entry name" value="Thioredoxin_domain"/>
</dbReference>
<organism evidence="2 3">
    <name type="scientific">Candidatus Methylospira mobilis</name>
    <dbReference type="NCBI Taxonomy" id="1808979"/>
    <lineage>
        <taxon>Bacteria</taxon>
        <taxon>Pseudomonadati</taxon>
        <taxon>Pseudomonadota</taxon>
        <taxon>Gammaproteobacteria</taxon>
        <taxon>Methylococcales</taxon>
        <taxon>Methylococcaceae</taxon>
        <taxon>Candidatus Methylospira</taxon>
    </lineage>
</organism>
<dbReference type="RefSeq" id="WP_153247474.1">
    <property type="nucleotide sequence ID" value="NZ_CP044205.1"/>
</dbReference>
<dbReference type="Pfam" id="PF00578">
    <property type="entry name" value="AhpC-TSA"/>
    <property type="match status" value="1"/>
</dbReference>
<dbReference type="EMBL" id="CP044205">
    <property type="protein sequence ID" value="QFY41493.1"/>
    <property type="molecule type" value="Genomic_DNA"/>
</dbReference>
<dbReference type="InParanoid" id="A0A5Q0BC27"/>
<protein>
    <submittedName>
        <fullName evidence="2">TlpA family protein disulfide reductase</fullName>
    </submittedName>
</protein>
<dbReference type="PANTHER" id="PTHR42852">
    <property type="entry name" value="THIOL:DISULFIDE INTERCHANGE PROTEIN DSBE"/>
    <property type="match status" value="1"/>
</dbReference>
<dbReference type="KEGG" id="mmob:F6R98_01690"/>
<dbReference type="GO" id="GO:0016491">
    <property type="term" value="F:oxidoreductase activity"/>
    <property type="evidence" value="ECO:0007669"/>
    <property type="project" value="InterPro"/>
</dbReference>
<dbReference type="PANTHER" id="PTHR42852:SF18">
    <property type="entry name" value="CHROMOSOME UNDETERMINED SCAFFOLD_47, WHOLE GENOME SHOTGUN SEQUENCE"/>
    <property type="match status" value="1"/>
</dbReference>
<dbReference type="CDD" id="cd02966">
    <property type="entry name" value="TlpA_like_family"/>
    <property type="match status" value="1"/>
</dbReference>
<dbReference type="PROSITE" id="PS51352">
    <property type="entry name" value="THIOREDOXIN_2"/>
    <property type="match status" value="1"/>
</dbReference>
<dbReference type="InterPro" id="IPR000866">
    <property type="entry name" value="AhpC/TSA"/>
</dbReference>
<sequence length="171" mass="18392">MKRWLVLSLVMAAAFAAGILGGHARLASSPKAERLDTTLSFSDHMGSAHRLSEWQGKWLAVNFWAPWCTPCLEEIPLFTEAQAALGSQGLQVIGIALDDAGNVAQYLAEKPLNYPVLMGDENGVGLAAALGNEYGVLPYTVIFAPDGHIAHTQLGPFQQTEFADLVKGLMR</sequence>
<dbReference type="SUPFAM" id="SSF52833">
    <property type="entry name" value="Thioredoxin-like"/>
    <property type="match status" value="1"/>
</dbReference>
<accession>A0A5Q0BC27</accession>
<dbReference type="Gene3D" id="3.40.30.10">
    <property type="entry name" value="Glutaredoxin"/>
    <property type="match status" value="1"/>
</dbReference>
<gene>
    <name evidence="2" type="ORF">F6R98_01690</name>
</gene>
<dbReference type="GO" id="GO:0016209">
    <property type="term" value="F:antioxidant activity"/>
    <property type="evidence" value="ECO:0007669"/>
    <property type="project" value="InterPro"/>
</dbReference>
<dbReference type="OrthoDB" id="9788279at2"/>
<dbReference type="AlphaFoldDB" id="A0A5Q0BC27"/>
<evidence type="ECO:0000313" key="3">
    <source>
        <dbReference type="Proteomes" id="UP000325755"/>
    </source>
</evidence>
<reference evidence="2 3" key="1">
    <citation type="submission" date="2019-09" db="EMBL/GenBank/DDBJ databases">
        <title>Ecophysiology of the spiral-shaped methanotroph Methylospira mobilis as revealed by the complete genome sequence.</title>
        <authorList>
            <person name="Oshkin I.Y."/>
            <person name="Dedysh S.N."/>
            <person name="Miroshnikov K."/>
            <person name="Danilova O.V."/>
            <person name="Hakobyan A."/>
            <person name="Liesack W."/>
        </authorList>
    </citation>
    <scope>NUCLEOTIDE SEQUENCE [LARGE SCALE GENOMIC DNA]</scope>
    <source>
        <strain evidence="2 3">Shm1</strain>
    </source>
</reference>